<evidence type="ECO:0000259" key="1">
    <source>
        <dbReference type="Pfam" id="PF24719"/>
    </source>
</evidence>
<keyword evidence="3" id="KW-1185">Reference proteome</keyword>
<comment type="caution">
    <text evidence="2">The sequence shown here is derived from an EMBL/GenBank/DDBJ whole genome shotgun (WGS) entry which is preliminary data.</text>
</comment>
<gene>
    <name evidence="2" type="ORF">ABO01nite_18360</name>
</gene>
<reference evidence="2 3" key="1">
    <citation type="submission" date="2019-07" db="EMBL/GenBank/DDBJ databases">
        <title>Whole genome shotgun sequence of Asaia bogorensis NBRC 16594.</title>
        <authorList>
            <person name="Hosoyama A."/>
            <person name="Uohara A."/>
            <person name="Ohji S."/>
            <person name="Ichikawa N."/>
        </authorList>
    </citation>
    <scope>NUCLEOTIDE SEQUENCE [LARGE SCALE GENOMIC DNA]</scope>
    <source>
        <strain evidence="2 3">NBRC 16594</strain>
    </source>
</reference>
<organism evidence="2 3">
    <name type="scientific">Asaia bogorensis NBRC 16594</name>
    <dbReference type="NCBI Taxonomy" id="1231624"/>
    <lineage>
        <taxon>Bacteria</taxon>
        <taxon>Pseudomonadati</taxon>
        <taxon>Pseudomonadota</taxon>
        <taxon>Alphaproteobacteria</taxon>
        <taxon>Acetobacterales</taxon>
        <taxon>Acetobacteraceae</taxon>
        <taxon>Asaia</taxon>
    </lineage>
</organism>
<proteinExistence type="predicted"/>
<evidence type="ECO:0000313" key="3">
    <source>
        <dbReference type="Proteomes" id="UP000321287"/>
    </source>
</evidence>
<sequence length="117" mass="13678">MILDVMQRNICEKYDSGFFPPLKNDKIGISRNVREGARPLNGLRIKSDGNTSGWYVWGGMEMLNDDDFFLPLHYSHIPSWEKLIIPYLALAPGWRFLITETYEDVWFDSDTFQSVLR</sequence>
<protein>
    <recommendedName>
        <fullName evidence="1">Imm33-like domain-containing protein</fullName>
    </recommendedName>
</protein>
<dbReference type="Pfam" id="PF24719">
    <property type="entry name" value="Imm33-like"/>
    <property type="match status" value="1"/>
</dbReference>
<accession>A0AAN4R2X3</accession>
<dbReference type="EMBL" id="BJVS01000005">
    <property type="protein sequence ID" value="GEL53829.1"/>
    <property type="molecule type" value="Genomic_DNA"/>
</dbReference>
<feature type="domain" description="Imm33-like" evidence="1">
    <location>
        <begin position="7"/>
        <end position="108"/>
    </location>
</feature>
<dbReference type="InterPro" id="IPR056509">
    <property type="entry name" value="Imm33-like"/>
</dbReference>
<name>A0AAN4R2X3_9PROT</name>
<evidence type="ECO:0000313" key="2">
    <source>
        <dbReference type="EMBL" id="GEL53829.1"/>
    </source>
</evidence>
<dbReference type="Proteomes" id="UP000321287">
    <property type="component" value="Unassembled WGS sequence"/>
</dbReference>
<dbReference type="AlphaFoldDB" id="A0AAN4R2X3"/>